<dbReference type="InterPro" id="IPR025662">
    <property type="entry name" value="Sigma_54_int_dom_ATP-bd_1"/>
</dbReference>
<dbReference type="PANTHER" id="PTHR32071:SF74">
    <property type="entry name" value="TRANSCRIPTIONAL ACTIVATOR ROCR"/>
    <property type="match status" value="1"/>
</dbReference>
<accession>A0AAJ2NNX6</accession>
<dbReference type="PANTHER" id="PTHR32071">
    <property type="entry name" value="TRANSCRIPTIONAL REGULATORY PROTEIN"/>
    <property type="match status" value="1"/>
</dbReference>
<evidence type="ECO:0000259" key="6">
    <source>
        <dbReference type="PROSITE" id="PS50045"/>
    </source>
</evidence>
<evidence type="ECO:0000256" key="1">
    <source>
        <dbReference type="ARBA" id="ARBA00022741"/>
    </source>
</evidence>
<keyword evidence="5" id="KW-0804">Transcription</keyword>
<keyword evidence="3" id="KW-0805">Transcription regulation</keyword>
<dbReference type="Gene3D" id="1.10.10.60">
    <property type="entry name" value="Homeodomain-like"/>
    <property type="match status" value="1"/>
</dbReference>
<dbReference type="AlphaFoldDB" id="A0AAJ2NNX6"/>
<organism evidence="8 9">
    <name type="scientific">Alkalihalophilus pseudofirmus</name>
    <name type="common">Bacillus pseudofirmus</name>
    <dbReference type="NCBI Taxonomy" id="79885"/>
    <lineage>
        <taxon>Bacteria</taxon>
        <taxon>Bacillati</taxon>
        <taxon>Bacillota</taxon>
        <taxon>Bacilli</taxon>
        <taxon>Bacillales</taxon>
        <taxon>Bacillaceae</taxon>
        <taxon>Alkalihalophilus</taxon>
    </lineage>
</organism>
<protein>
    <submittedName>
        <fullName evidence="8">Sigma 54-interacting transcriptional regulator</fullName>
    </submittedName>
</protein>
<keyword evidence="4" id="KW-0238">DNA-binding</keyword>
<evidence type="ECO:0000256" key="3">
    <source>
        <dbReference type="ARBA" id="ARBA00023015"/>
    </source>
</evidence>
<dbReference type="Proteomes" id="UP001285636">
    <property type="component" value="Unassembled WGS sequence"/>
</dbReference>
<keyword evidence="2" id="KW-0067">ATP-binding</keyword>
<sequence length="474" mass="53835">MNRVSPKQLEQTVDILTQVLDTIDVGVHIVNSHGETIMYNKKMTEIESMPPHEVLHKNLLDVFLFKEEQTSTLLQALHKGQHSYNIKQQYYNNKGFPITAVNDTHPLKDKDGEIIGAFELSKDITRLEVLMKDQLHKSDQTRYTFSKIIGQSEAISQIIHEAKRATRTSSSVLLTGETGTGKEIFAQSIHNGSERAGGPFISQNCAALPDNLIEGILFGTKKGAFTGAVEHPGLFEQAEGGTLLLDEINSLNLPLQAKLLRAIQEKTIRRVGDTKDTPVDVRIISTMNEDPFEAVSNGRLRKDLFYRLGVVSLYIPPLKDRYGDIPLLVEHFLAKFNKRFQMQVDWISADVLELFEQYEWPGNVRELEHVIESAMNIMSTERQMELYHLPMHIRRRFTAQTEPTAGEAEHVSEPKETFLHKPLKEHLAEVENYYIKQALTVHKGNISQAAKALGISRQNLQYRLKKMTLSEEDL</sequence>
<dbReference type="Pfam" id="PF25601">
    <property type="entry name" value="AAA_lid_14"/>
    <property type="match status" value="1"/>
</dbReference>
<name>A0AAJ2NNX6_ALKPS</name>
<dbReference type="SMART" id="SM00382">
    <property type="entry name" value="AAA"/>
    <property type="match status" value="1"/>
</dbReference>
<dbReference type="PROSITE" id="PS00676">
    <property type="entry name" value="SIGMA54_INTERACT_2"/>
    <property type="match status" value="1"/>
</dbReference>
<dbReference type="Pfam" id="PF02954">
    <property type="entry name" value="HTH_8"/>
    <property type="match status" value="1"/>
</dbReference>
<evidence type="ECO:0000313" key="8">
    <source>
        <dbReference type="EMBL" id="MDV2885761.1"/>
    </source>
</evidence>
<dbReference type="InterPro" id="IPR035965">
    <property type="entry name" value="PAS-like_dom_sf"/>
</dbReference>
<proteinExistence type="predicted"/>
<dbReference type="SUPFAM" id="SSF46689">
    <property type="entry name" value="Homeodomain-like"/>
    <property type="match status" value="1"/>
</dbReference>
<dbReference type="FunFam" id="3.40.50.300:FF:000006">
    <property type="entry name" value="DNA-binding transcriptional regulator NtrC"/>
    <property type="match status" value="1"/>
</dbReference>
<dbReference type="GO" id="GO:0043565">
    <property type="term" value="F:sequence-specific DNA binding"/>
    <property type="evidence" value="ECO:0007669"/>
    <property type="project" value="InterPro"/>
</dbReference>
<dbReference type="InterPro" id="IPR058031">
    <property type="entry name" value="AAA_lid_NorR"/>
</dbReference>
<keyword evidence="1" id="KW-0547">Nucleotide-binding</keyword>
<dbReference type="RefSeq" id="WP_323466806.1">
    <property type="nucleotide sequence ID" value="NZ_CP144224.1"/>
</dbReference>
<dbReference type="PROSITE" id="PS00688">
    <property type="entry name" value="SIGMA54_INTERACT_3"/>
    <property type="match status" value="1"/>
</dbReference>
<dbReference type="Gene3D" id="1.10.8.60">
    <property type="match status" value="1"/>
</dbReference>
<dbReference type="EMBL" id="JAWJAY010000002">
    <property type="protein sequence ID" value="MDV2885761.1"/>
    <property type="molecule type" value="Genomic_DNA"/>
</dbReference>
<dbReference type="InterPro" id="IPR000014">
    <property type="entry name" value="PAS"/>
</dbReference>
<dbReference type="GO" id="GO:0006355">
    <property type="term" value="P:regulation of DNA-templated transcription"/>
    <property type="evidence" value="ECO:0007669"/>
    <property type="project" value="InterPro"/>
</dbReference>
<reference evidence="8" key="1">
    <citation type="submission" date="2023-10" db="EMBL/GenBank/DDBJ databases">
        <title>Screening of Alkalihalophilus pseudofirmusBZ-TG-HK211 and Its Alleviation of Salt Stress on Rapeseed Growth.</title>
        <authorList>
            <person name="Zhao B."/>
            <person name="Guo T."/>
        </authorList>
    </citation>
    <scope>NUCLEOTIDE SEQUENCE</scope>
    <source>
        <strain evidence="8">BZ-TG-HK211</strain>
    </source>
</reference>
<evidence type="ECO:0000256" key="5">
    <source>
        <dbReference type="ARBA" id="ARBA00023163"/>
    </source>
</evidence>
<dbReference type="Gene3D" id="3.30.450.20">
    <property type="entry name" value="PAS domain"/>
    <property type="match status" value="1"/>
</dbReference>
<feature type="domain" description="Sigma-54 factor interaction" evidence="6">
    <location>
        <begin position="148"/>
        <end position="376"/>
    </location>
</feature>
<dbReference type="SMART" id="SM00091">
    <property type="entry name" value="PAS"/>
    <property type="match status" value="1"/>
</dbReference>
<dbReference type="PROSITE" id="PS50045">
    <property type="entry name" value="SIGMA54_INTERACT_4"/>
    <property type="match status" value="1"/>
</dbReference>
<comment type="caution">
    <text evidence="8">The sequence shown here is derived from an EMBL/GenBank/DDBJ whole genome shotgun (WGS) entry which is preliminary data.</text>
</comment>
<feature type="domain" description="PAS" evidence="7">
    <location>
        <begin position="12"/>
        <end position="69"/>
    </location>
</feature>
<evidence type="ECO:0000313" key="9">
    <source>
        <dbReference type="Proteomes" id="UP001285636"/>
    </source>
</evidence>
<dbReference type="GO" id="GO:0005524">
    <property type="term" value="F:ATP binding"/>
    <property type="evidence" value="ECO:0007669"/>
    <property type="project" value="UniProtKB-KW"/>
</dbReference>
<dbReference type="PROSITE" id="PS50112">
    <property type="entry name" value="PAS"/>
    <property type="match status" value="1"/>
</dbReference>
<dbReference type="InterPro" id="IPR027417">
    <property type="entry name" value="P-loop_NTPase"/>
</dbReference>
<dbReference type="SUPFAM" id="SSF55785">
    <property type="entry name" value="PYP-like sensor domain (PAS domain)"/>
    <property type="match status" value="1"/>
</dbReference>
<dbReference type="InterPro" id="IPR002078">
    <property type="entry name" value="Sigma_54_int"/>
</dbReference>
<dbReference type="InterPro" id="IPR003593">
    <property type="entry name" value="AAA+_ATPase"/>
</dbReference>
<dbReference type="InterPro" id="IPR009057">
    <property type="entry name" value="Homeodomain-like_sf"/>
</dbReference>
<evidence type="ECO:0000256" key="2">
    <source>
        <dbReference type="ARBA" id="ARBA00022840"/>
    </source>
</evidence>
<dbReference type="InterPro" id="IPR025943">
    <property type="entry name" value="Sigma_54_int_dom_ATP-bd_2"/>
</dbReference>
<dbReference type="SUPFAM" id="SSF52540">
    <property type="entry name" value="P-loop containing nucleoside triphosphate hydrolases"/>
    <property type="match status" value="1"/>
</dbReference>
<dbReference type="InterPro" id="IPR025944">
    <property type="entry name" value="Sigma_54_int_dom_CS"/>
</dbReference>
<dbReference type="PRINTS" id="PR01590">
    <property type="entry name" value="HTHFIS"/>
</dbReference>
<evidence type="ECO:0000256" key="4">
    <source>
        <dbReference type="ARBA" id="ARBA00023125"/>
    </source>
</evidence>
<dbReference type="Gene3D" id="3.40.50.300">
    <property type="entry name" value="P-loop containing nucleotide triphosphate hydrolases"/>
    <property type="match status" value="1"/>
</dbReference>
<dbReference type="Pfam" id="PF00158">
    <property type="entry name" value="Sigma54_activat"/>
    <property type="match status" value="1"/>
</dbReference>
<dbReference type="InterPro" id="IPR002197">
    <property type="entry name" value="HTH_Fis"/>
</dbReference>
<gene>
    <name evidence="8" type="ORF">RYX45_11275</name>
</gene>
<evidence type="ECO:0000259" key="7">
    <source>
        <dbReference type="PROSITE" id="PS50112"/>
    </source>
</evidence>
<dbReference type="CDD" id="cd00009">
    <property type="entry name" value="AAA"/>
    <property type="match status" value="1"/>
</dbReference>
<dbReference type="PROSITE" id="PS00675">
    <property type="entry name" value="SIGMA54_INTERACT_1"/>
    <property type="match status" value="1"/>
</dbReference>
<dbReference type="Pfam" id="PF13426">
    <property type="entry name" value="PAS_9"/>
    <property type="match status" value="1"/>
</dbReference>